<dbReference type="Pfam" id="PF13609">
    <property type="entry name" value="Porin_4"/>
    <property type="match status" value="1"/>
</dbReference>
<keyword evidence="3" id="KW-0813">Transport</keyword>
<dbReference type="GO" id="GO:0006811">
    <property type="term" value="P:monoatomic ion transport"/>
    <property type="evidence" value="ECO:0007669"/>
    <property type="project" value="UniProtKB-KW"/>
</dbReference>
<dbReference type="EMBL" id="SNVI01000005">
    <property type="protein sequence ID" value="TFE37799.1"/>
    <property type="molecule type" value="Genomic_DNA"/>
</dbReference>
<dbReference type="GeneID" id="97310767"/>
<accession>A0A4Y8MK42</accession>
<dbReference type="InterPro" id="IPR023614">
    <property type="entry name" value="Porin_dom_sf"/>
</dbReference>
<evidence type="ECO:0000256" key="2">
    <source>
        <dbReference type="ARBA" id="ARBA00011233"/>
    </source>
</evidence>
<dbReference type="InterPro" id="IPR033900">
    <property type="entry name" value="Gram_neg_porin_domain"/>
</dbReference>
<evidence type="ECO:0000313" key="14">
    <source>
        <dbReference type="Proteomes" id="UP000297385"/>
    </source>
</evidence>
<evidence type="ECO:0000256" key="6">
    <source>
        <dbReference type="ARBA" id="ARBA00022729"/>
    </source>
</evidence>
<evidence type="ECO:0000313" key="13">
    <source>
        <dbReference type="EMBL" id="TFE37799.1"/>
    </source>
</evidence>
<dbReference type="Proteomes" id="UP000297385">
    <property type="component" value="Unassembled WGS sequence"/>
</dbReference>
<keyword evidence="7" id="KW-0406">Ion transport</keyword>
<feature type="signal peptide" evidence="11">
    <location>
        <begin position="1"/>
        <end position="27"/>
    </location>
</feature>
<dbReference type="CDD" id="cd00342">
    <property type="entry name" value="gram_neg_porins"/>
    <property type="match status" value="1"/>
</dbReference>
<sequence>MKLARTHVLLQSVLAASVGLFATCSFAQSNVTLYGIVDGGVSYVTNAGRVNGKNHAATQFLSGGEAADRFGFKGVEDLGGGFKAIFNLENGFSVANGTLQQGGRLFGRQAYVGLQSAYGTLTFGRQKTVIYDYFFALDPLSYFSWSLATQDAQYANRVDNSVKYFANLGPFSVDALFSTGYDATIANGGQVPGEFRVGQEASLGSSFATGPFLMAVAYDLRRGTSTVTQSDKEQRLVVGAYYQALPALKIFAGYKWFNSSVPATAAHSNMYYGGLQYRFTPAFSMSAATYYTDITTASQHPIDFGINAAYLLSKRTNLYAEVNYVKNSNGSNLGVAGFGTGVVAGANQTGVAIGINHLF</sequence>
<proteinExistence type="predicted"/>
<dbReference type="PANTHER" id="PTHR34501">
    <property type="entry name" value="PROTEIN YDDL-RELATED"/>
    <property type="match status" value="1"/>
</dbReference>
<evidence type="ECO:0000256" key="3">
    <source>
        <dbReference type="ARBA" id="ARBA00022448"/>
    </source>
</evidence>
<dbReference type="AlphaFoldDB" id="A0A4Y8MK42"/>
<comment type="subcellular location">
    <subcellularLocation>
        <location evidence="1">Cell outer membrane</location>
        <topology evidence="1">Multi-pass membrane protein</topology>
    </subcellularLocation>
</comment>
<dbReference type="RefSeq" id="WP_134466316.1">
    <property type="nucleotide sequence ID" value="NZ_JBHMFL010000148.1"/>
</dbReference>
<keyword evidence="6 11" id="KW-0732">Signal</keyword>
<evidence type="ECO:0000256" key="10">
    <source>
        <dbReference type="ARBA" id="ARBA00023237"/>
    </source>
</evidence>
<evidence type="ECO:0000256" key="1">
    <source>
        <dbReference type="ARBA" id="ARBA00004571"/>
    </source>
</evidence>
<evidence type="ECO:0000256" key="7">
    <source>
        <dbReference type="ARBA" id="ARBA00023065"/>
    </source>
</evidence>
<dbReference type="InterPro" id="IPR050298">
    <property type="entry name" value="Gram-neg_bact_OMP"/>
</dbReference>
<dbReference type="PANTHER" id="PTHR34501:SF9">
    <property type="entry name" value="MAJOR OUTER MEMBRANE PROTEIN P.IA"/>
    <property type="match status" value="1"/>
</dbReference>
<protein>
    <submittedName>
        <fullName evidence="13">Porin</fullName>
    </submittedName>
</protein>
<dbReference type="GO" id="GO:0009279">
    <property type="term" value="C:cell outer membrane"/>
    <property type="evidence" value="ECO:0007669"/>
    <property type="project" value="UniProtKB-SubCell"/>
</dbReference>
<keyword evidence="9" id="KW-0472">Membrane</keyword>
<gene>
    <name evidence="13" type="ORF">E2553_41180</name>
</gene>
<feature type="chain" id="PRO_5021329657" evidence="11">
    <location>
        <begin position="28"/>
        <end position="359"/>
    </location>
</feature>
<evidence type="ECO:0000256" key="8">
    <source>
        <dbReference type="ARBA" id="ARBA00023114"/>
    </source>
</evidence>
<dbReference type="GO" id="GO:0046930">
    <property type="term" value="C:pore complex"/>
    <property type="evidence" value="ECO:0007669"/>
    <property type="project" value="UniProtKB-KW"/>
</dbReference>
<dbReference type="SUPFAM" id="SSF56935">
    <property type="entry name" value="Porins"/>
    <property type="match status" value="1"/>
</dbReference>
<feature type="domain" description="Porin" evidence="12">
    <location>
        <begin position="16"/>
        <end position="329"/>
    </location>
</feature>
<name>A0A4Y8MK42_9BURK</name>
<comment type="caution">
    <text evidence="13">The sequence shown here is derived from an EMBL/GenBank/DDBJ whole genome shotgun (WGS) entry which is preliminary data.</text>
</comment>
<organism evidence="13 14">
    <name type="scientific">Paraburkholderia dipogonis</name>
    <dbReference type="NCBI Taxonomy" id="1211383"/>
    <lineage>
        <taxon>Bacteria</taxon>
        <taxon>Pseudomonadati</taxon>
        <taxon>Pseudomonadota</taxon>
        <taxon>Betaproteobacteria</taxon>
        <taxon>Burkholderiales</taxon>
        <taxon>Burkholderiaceae</taxon>
        <taxon>Paraburkholderia</taxon>
    </lineage>
</organism>
<reference evidence="13 14" key="1">
    <citation type="submission" date="2019-03" db="EMBL/GenBank/DDBJ databases">
        <title>Complete Genome Sequence of Paraburkholderia dipogonis ICMP 19430T, a Nitrogen-fixing Symbiont of the South African Invasive Legume Dipogon lignosus in New Zealand.</title>
        <authorList>
            <person name="De Meyer S.E."/>
        </authorList>
    </citation>
    <scope>NUCLEOTIDE SEQUENCE [LARGE SCALE GENOMIC DNA]</scope>
    <source>
        <strain evidence="13 14">ICMP 19430</strain>
    </source>
</reference>
<evidence type="ECO:0000259" key="12">
    <source>
        <dbReference type="Pfam" id="PF13609"/>
    </source>
</evidence>
<dbReference type="Gene3D" id="2.40.160.10">
    <property type="entry name" value="Porin"/>
    <property type="match status" value="1"/>
</dbReference>
<evidence type="ECO:0000256" key="9">
    <source>
        <dbReference type="ARBA" id="ARBA00023136"/>
    </source>
</evidence>
<evidence type="ECO:0000256" key="11">
    <source>
        <dbReference type="SAM" id="SignalP"/>
    </source>
</evidence>
<comment type="subunit">
    <text evidence="2">Homotrimer.</text>
</comment>
<keyword evidence="10" id="KW-0998">Cell outer membrane</keyword>
<keyword evidence="8" id="KW-0626">Porin</keyword>
<keyword evidence="5" id="KW-0812">Transmembrane</keyword>
<evidence type="ECO:0000256" key="5">
    <source>
        <dbReference type="ARBA" id="ARBA00022692"/>
    </source>
</evidence>
<dbReference type="GO" id="GO:0015288">
    <property type="term" value="F:porin activity"/>
    <property type="evidence" value="ECO:0007669"/>
    <property type="project" value="UniProtKB-KW"/>
</dbReference>
<keyword evidence="4" id="KW-1134">Transmembrane beta strand</keyword>
<evidence type="ECO:0000256" key="4">
    <source>
        <dbReference type="ARBA" id="ARBA00022452"/>
    </source>
</evidence>